<evidence type="ECO:0000313" key="1">
    <source>
        <dbReference type="EMBL" id="BBQ32566.1"/>
    </source>
</evidence>
<reference evidence="1 3" key="1">
    <citation type="submission" date="2019-12" db="EMBL/GenBank/DDBJ databases">
        <title>complete genome sequences of Aeromonas caviae str. WP2-W18-ESBL-01 isolated from wastewater treatment plant effluent.</title>
        <authorList>
            <person name="Sekizuka T."/>
            <person name="Itokawa K."/>
            <person name="Yatsu K."/>
            <person name="Inamine Y."/>
            <person name="Kuroda M."/>
        </authorList>
    </citation>
    <scope>NUCLEOTIDE SEQUENCE [LARGE SCALE GENOMIC DNA]</scope>
    <source>
        <strain evidence="1 3">WP2-W18-ESBL-01</strain>
    </source>
</reference>
<name>A0A6S4TDE1_AERCA</name>
<evidence type="ECO:0000313" key="2">
    <source>
        <dbReference type="EMBL" id="MDH1507147.1"/>
    </source>
</evidence>
<dbReference type="EMBL" id="JAOCIZ010000099">
    <property type="protein sequence ID" value="MDH1507147.1"/>
    <property type="molecule type" value="Genomic_DNA"/>
</dbReference>
<organism evidence="1 3">
    <name type="scientific">Aeromonas caviae</name>
    <name type="common">Aeromonas punctata</name>
    <dbReference type="NCBI Taxonomy" id="648"/>
    <lineage>
        <taxon>Bacteria</taxon>
        <taxon>Pseudomonadati</taxon>
        <taxon>Pseudomonadota</taxon>
        <taxon>Gammaproteobacteria</taxon>
        <taxon>Aeromonadales</taxon>
        <taxon>Aeromonadaceae</taxon>
        <taxon>Aeromonas</taxon>
    </lineage>
</organism>
<dbReference type="AlphaFoldDB" id="A0A6S4TDE1"/>
<dbReference type="EMBL" id="AP021927">
    <property type="protein sequence ID" value="BBQ32566.1"/>
    <property type="molecule type" value="Genomic_DNA"/>
</dbReference>
<sequence>MRPVFSHEVIPETHRNGHQPHLLPSLMAGFALMMTLDTALG</sequence>
<dbReference type="RefSeq" id="WP_269475975.1">
    <property type="nucleotide sequence ID" value="NZ_AP021927.1"/>
</dbReference>
<proteinExistence type="predicted"/>
<gene>
    <name evidence="2" type="ORF">N5I20_19040</name>
    <name evidence="1" type="ORF">WP2W18E01_41480</name>
</gene>
<dbReference type="Proteomes" id="UP001161704">
    <property type="component" value="Unassembled WGS sequence"/>
</dbReference>
<evidence type="ECO:0000313" key="3">
    <source>
        <dbReference type="Proteomes" id="UP000515756"/>
    </source>
</evidence>
<protein>
    <submittedName>
        <fullName evidence="1">Uncharacterized protein</fullName>
    </submittedName>
</protein>
<dbReference type="Proteomes" id="UP000515756">
    <property type="component" value="Chromosome"/>
</dbReference>
<accession>A0A6S4TDE1</accession>
<reference evidence="2" key="2">
    <citation type="submission" date="2022-09" db="EMBL/GenBank/DDBJ databases">
        <title>Intensive care unit water sources are persistently colonized with multi-drug resistant bacteria and are the site of extensive horizontal gene transfer of antibiotic resistance genes.</title>
        <authorList>
            <person name="Diorio-Toth L."/>
        </authorList>
    </citation>
    <scope>NUCLEOTIDE SEQUENCE</scope>
    <source>
        <strain evidence="2">GD03710</strain>
    </source>
</reference>